<dbReference type="PANTHER" id="PTHR12214:SF4">
    <property type="entry name" value="INTRON LARGE COMPLEX COMPONENT GCFC2"/>
    <property type="match status" value="1"/>
</dbReference>
<keyword evidence="6" id="KW-1185">Reference proteome</keyword>
<organism evidence="5 6">
    <name type="scientific">Sarcophilus harrisii</name>
    <name type="common">Tasmanian devil</name>
    <name type="synonym">Sarcophilus laniarius</name>
    <dbReference type="NCBI Taxonomy" id="9305"/>
    <lineage>
        <taxon>Eukaryota</taxon>
        <taxon>Metazoa</taxon>
        <taxon>Chordata</taxon>
        <taxon>Craniata</taxon>
        <taxon>Vertebrata</taxon>
        <taxon>Euteleostomi</taxon>
        <taxon>Mammalia</taxon>
        <taxon>Metatheria</taxon>
        <taxon>Dasyuromorphia</taxon>
        <taxon>Dasyuridae</taxon>
        <taxon>Sarcophilus</taxon>
    </lineage>
</organism>
<evidence type="ECO:0000256" key="1">
    <source>
        <dbReference type="ARBA" id="ARBA00004123"/>
    </source>
</evidence>
<dbReference type="STRING" id="9305.ENSSHAP00000003841"/>
<dbReference type="PANTHER" id="PTHR12214">
    <property type="entry name" value="GC-RICH SEQUENCE DNA-BINDING FACTOR"/>
    <property type="match status" value="1"/>
</dbReference>
<evidence type="ECO:0000313" key="5">
    <source>
        <dbReference type="Ensembl" id="ENSSHAP00000003841.2"/>
    </source>
</evidence>
<proteinExistence type="inferred from homology"/>
<dbReference type="AlphaFoldDB" id="G3VKY6"/>
<dbReference type="eggNOG" id="KOG2136">
    <property type="taxonomic scope" value="Eukaryota"/>
</dbReference>
<comment type="subcellular location">
    <subcellularLocation>
        <location evidence="1">Nucleus</location>
    </subcellularLocation>
</comment>
<accession>G3VKY6</accession>
<name>G3VKY6_SARHA</name>
<dbReference type="InterPro" id="IPR022783">
    <property type="entry name" value="GCFC_dom"/>
</dbReference>
<feature type="domain" description="GCF C-terminal" evidence="4">
    <location>
        <begin position="18"/>
        <end position="216"/>
    </location>
</feature>
<dbReference type="GO" id="GO:0000398">
    <property type="term" value="P:mRNA splicing, via spliceosome"/>
    <property type="evidence" value="ECO:0007669"/>
    <property type="project" value="InterPro"/>
</dbReference>
<dbReference type="Proteomes" id="UP000007648">
    <property type="component" value="Unassembled WGS sequence"/>
</dbReference>
<dbReference type="HOGENOM" id="CLU_010846_0_0_1"/>
<dbReference type="GO" id="GO:0005634">
    <property type="term" value="C:nucleus"/>
    <property type="evidence" value="ECO:0007669"/>
    <property type="project" value="UniProtKB-SubCell"/>
</dbReference>
<protein>
    <recommendedName>
        <fullName evidence="4">GCF C-terminal domain-containing protein</fullName>
    </recommendedName>
</protein>
<reference evidence="5" key="2">
    <citation type="submission" date="2025-08" db="UniProtKB">
        <authorList>
            <consortium name="Ensembl"/>
        </authorList>
    </citation>
    <scope>IDENTIFICATION</scope>
</reference>
<reference evidence="5 6" key="1">
    <citation type="journal article" date="2011" name="Proc. Natl. Acad. Sci. U.S.A.">
        <title>Genetic diversity and population structure of the endangered marsupial Sarcophilus harrisii (Tasmanian devil).</title>
        <authorList>
            <person name="Miller W."/>
            <person name="Hayes V.M."/>
            <person name="Ratan A."/>
            <person name="Petersen D.C."/>
            <person name="Wittekindt N.E."/>
            <person name="Miller J."/>
            <person name="Walenz B."/>
            <person name="Knight J."/>
            <person name="Qi J."/>
            <person name="Zhao F."/>
            <person name="Wang Q."/>
            <person name="Bedoya-Reina O.C."/>
            <person name="Katiyar N."/>
            <person name="Tomsho L.P."/>
            <person name="Kasson L.M."/>
            <person name="Hardie R.A."/>
            <person name="Woodbridge P."/>
            <person name="Tindall E.A."/>
            <person name="Bertelsen M.F."/>
            <person name="Dixon D."/>
            <person name="Pyecroft S."/>
            <person name="Helgen K.M."/>
            <person name="Lesk A.M."/>
            <person name="Pringle T.H."/>
            <person name="Patterson N."/>
            <person name="Zhang Y."/>
            <person name="Kreiss A."/>
            <person name="Woods G.M."/>
            <person name="Jones M.E."/>
            <person name="Schuster S.C."/>
        </authorList>
    </citation>
    <scope>NUCLEOTIDE SEQUENCE [LARGE SCALE GENOMIC DNA]</scope>
</reference>
<dbReference type="Pfam" id="PF07842">
    <property type="entry name" value="GCFC"/>
    <property type="match status" value="1"/>
</dbReference>
<dbReference type="Ensembl" id="ENSSHAT00000003880.2">
    <property type="protein sequence ID" value="ENSSHAP00000003841.2"/>
    <property type="gene ID" value="ENSSHAG00000003382.2"/>
</dbReference>
<evidence type="ECO:0000256" key="3">
    <source>
        <dbReference type="ARBA" id="ARBA00023242"/>
    </source>
</evidence>
<dbReference type="GO" id="GO:0003677">
    <property type="term" value="F:DNA binding"/>
    <property type="evidence" value="ECO:0007669"/>
    <property type="project" value="InterPro"/>
</dbReference>
<reference evidence="5" key="3">
    <citation type="submission" date="2025-09" db="UniProtKB">
        <authorList>
            <consortium name="Ensembl"/>
        </authorList>
    </citation>
    <scope>IDENTIFICATION</scope>
</reference>
<evidence type="ECO:0000313" key="6">
    <source>
        <dbReference type="Proteomes" id="UP000007648"/>
    </source>
</evidence>
<dbReference type="GeneTree" id="ENSGT00390000000455"/>
<keyword evidence="3" id="KW-0539">Nucleus</keyword>
<evidence type="ECO:0000259" key="4">
    <source>
        <dbReference type="Pfam" id="PF07842"/>
    </source>
</evidence>
<dbReference type="InParanoid" id="G3VKY6"/>
<dbReference type="InterPro" id="IPR012890">
    <property type="entry name" value="GCFC2-like"/>
</dbReference>
<sequence>VISFHIFEDVNEEFSDVQKILLKFQQWREQFPDSYYEAYASLCLPKLLSPFIRIQMMDWNPLKVSVLQRMPWFQSLEEFANSGVVAQRDSPDKEILPASLDKTVLPHITGFVRFLWDPLSTPQTRSLVERCREVLSLCPAPRGTALRLKKAVEDDVFIPLYPKRVLEDRESPHSRFQERQFWSAVKLLGNVALWEGLVPEGALRELALNKLLNRYLVIGLSSTLGDWYVAPQVVESLPQSWLSGDPVGTPIPQLANLVLTLVRAAQQLQDHELGSEVQEMVLLLVEMKATAQARAFVERNGLEQLRSCLNGLQ</sequence>
<comment type="similarity">
    <text evidence="2">Belongs to the GCF family.</text>
</comment>
<evidence type="ECO:0000256" key="2">
    <source>
        <dbReference type="ARBA" id="ARBA00010801"/>
    </source>
</evidence>